<evidence type="ECO:0008006" key="5">
    <source>
        <dbReference type="Google" id="ProtNLM"/>
    </source>
</evidence>
<dbReference type="AlphaFoldDB" id="A0AA35NLW4"/>
<accession>A0AA35NLW4</accession>
<name>A0AA35NLW4_SACUV</name>
<dbReference type="PIRSF" id="PIRSF001220">
    <property type="entry name" value="L-ASNase_gatD"/>
    <property type="match status" value="1"/>
</dbReference>
<evidence type="ECO:0000256" key="1">
    <source>
        <dbReference type="SAM" id="MobiDB-lite"/>
    </source>
</evidence>
<evidence type="ECO:0000313" key="3">
    <source>
        <dbReference type="EMBL" id="CAI4050039.1"/>
    </source>
</evidence>
<gene>
    <name evidence="3" type="primary">SUVC14G1620</name>
    <name evidence="3" type="ORF">SUVC_14G1620</name>
</gene>
<keyword evidence="2" id="KW-0732">Signal</keyword>
<dbReference type="InterPro" id="IPR036152">
    <property type="entry name" value="Asp/glu_Ase-like_sf"/>
</dbReference>
<dbReference type="InterPro" id="IPR006034">
    <property type="entry name" value="Asparaginase/glutaminase-like"/>
</dbReference>
<proteinExistence type="predicted"/>
<evidence type="ECO:0000313" key="4">
    <source>
        <dbReference type="Proteomes" id="UP001162090"/>
    </source>
</evidence>
<feature type="region of interest" description="Disordered" evidence="1">
    <location>
        <begin position="38"/>
        <end position="69"/>
    </location>
</feature>
<feature type="chain" id="PRO_5041396727" description="Ygp1p" evidence="2">
    <location>
        <begin position="20"/>
        <end position="355"/>
    </location>
</feature>
<reference evidence="3" key="1">
    <citation type="submission" date="2022-10" db="EMBL/GenBank/DDBJ databases">
        <authorList>
            <person name="Byrne P K."/>
        </authorList>
    </citation>
    <scope>NUCLEOTIDE SEQUENCE</scope>
    <source>
        <strain evidence="3">CBS7001</strain>
    </source>
</reference>
<feature type="compositionally biased region" description="Low complexity" evidence="1">
    <location>
        <begin position="49"/>
        <end position="69"/>
    </location>
</feature>
<dbReference type="PIRSF" id="PIRSF500176">
    <property type="entry name" value="L_ASNase"/>
    <property type="match status" value="1"/>
</dbReference>
<dbReference type="EMBL" id="OX365925">
    <property type="protein sequence ID" value="CAI4050039.1"/>
    <property type="molecule type" value="Genomic_DNA"/>
</dbReference>
<organism evidence="3 4">
    <name type="scientific">Saccharomyces uvarum</name>
    <name type="common">Yeast</name>
    <name type="synonym">Saccharomyces bayanus var. uvarum</name>
    <dbReference type="NCBI Taxonomy" id="230603"/>
    <lineage>
        <taxon>Eukaryota</taxon>
        <taxon>Fungi</taxon>
        <taxon>Dikarya</taxon>
        <taxon>Ascomycota</taxon>
        <taxon>Saccharomycotina</taxon>
        <taxon>Saccharomycetes</taxon>
        <taxon>Saccharomycetales</taxon>
        <taxon>Saccharomycetaceae</taxon>
        <taxon>Saccharomyces</taxon>
    </lineage>
</organism>
<feature type="compositionally biased region" description="Polar residues" evidence="1">
    <location>
        <begin position="39"/>
        <end position="48"/>
    </location>
</feature>
<protein>
    <recommendedName>
        <fullName evidence="5">Ygp1p</fullName>
    </recommendedName>
</protein>
<dbReference type="PROSITE" id="PS51732">
    <property type="entry name" value="ASN_GLN_ASE_3"/>
    <property type="match status" value="1"/>
</dbReference>
<sequence length="355" mass="37479">MKFQVALSALLACSSAVFASPIDNLFKNKSIKTAHSRDINSTSPVWNGSNTTTNTTYSNSTNSTANSTSSTSNELQIIVTGGQVPITNSSLTHTNYTRLYNSSSALNITQLYNIARVVNETIQDKSSTGAIVVTNAKSLEAVSFFFSILFDTNKTIVVTEDSAYAIPVANDKNAAKRGVLSVTSDKLVYSGVFTPASTFSYGAGLPVAIVDDQDQVEWFFDASRPTLISPSSVIRKEYTNFTTPFGIFENGAPIVPIVYDGGYSSSLIDSLSSAVQGLVVVSSGSSNSTSSSIASDIIPVVYAEASTPLNFIDKQDVPENAVGAGYLSPIKAQILLSIAAVNGVTSKSALDDIFP</sequence>
<dbReference type="SMART" id="SM00870">
    <property type="entry name" value="Asparaginase"/>
    <property type="match status" value="1"/>
</dbReference>
<dbReference type="GO" id="GO:0004067">
    <property type="term" value="F:asparaginase activity"/>
    <property type="evidence" value="ECO:0007669"/>
    <property type="project" value="UniProtKB-UniRule"/>
</dbReference>
<dbReference type="SUPFAM" id="SSF53774">
    <property type="entry name" value="Glutaminase/Asparaginase"/>
    <property type="match status" value="1"/>
</dbReference>
<evidence type="ECO:0000256" key="2">
    <source>
        <dbReference type="SAM" id="SignalP"/>
    </source>
</evidence>
<dbReference type="Proteomes" id="UP001162090">
    <property type="component" value="Chromosome 14"/>
</dbReference>
<feature type="signal peptide" evidence="2">
    <location>
        <begin position="1"/>
        <end position="19"/>
    </location>
</feature>